<organism evidence="5 6">
    <name type="scientific">Puccinia sorghi</name>
    <dbReference type="NCBI Taxonomy" id="27349"/>
    <lineage>
        <taxon>Eukaryota</taxon>
        <taxon>Fungi</taxon>
        <taxon>Dikarya</taxon>
        <taxon>Basidiomycota</taxon>
        <taxon>Pucciniomycotina</taxon>
        <taxon>Pucciniomycetes</taxon>
        <taxon>Pucciniales</taxon>
        <taxon>Pucciniaceae</taxon>
        <taxon>Puccinia</taxon>
    </lineage>
</organism>
<keyword evidence="2" id="KW-0342">GTP-binding</keyword>
<dbReference type="GO" id="GO:0003924">
    <property type="term" value="F:GTPase activity"/>
    <property type="evidence" value="ECO:0007669"/>
    <property type="project" value="TreeGrafter"/>
</dbReference>
<evidence type="ECO:0000313" key="5">
    <source>
        <dbReference type="EMBL" id="KNZ53759.1"/>
    </source>
</evidence>
<feature type="signal peptide" evidence="4">
    <location>
        <begin position="1"/>
        <end position="16"/>
    </location>
</feature>
<dbReference type="GO" id="GO:0000398">
    <property type="term" value="P:mRNA splicing, via spliceosome"/>
    <property type="evidence" value="ECO:0007669"/>
    <property type="project" value="TreeGrafter"/>
</dbReference>
<dbReference type="GO" id="GO:0005829">
    <property type="term" value="C:cytosol"/>
    <property type="evidence" value="ECO:0007669"/>
    <property type="project" value="TreeGrafter"/>
</dbReference>
<dbReference type="OrthoDB" id="364892at2759"/>
<dbReference type="InterPro" id="IPR035647">
    <property type="entry name" value="EFG_III/V"/>
</dbReference>
<sequence>MIVLLDTLIFWIRLRTLNVCGMQVLVSTNKIIRHLVQEGIFNVLVVNKADRLILELRLPPANAYECPATFLSQYCFILIFLRYSVETSGVIAGNLCLISGIDNSITKTATVVDSAFTPPDGPGKGDNLCIFKPISHLTNYPLVGIKVEESGEHVIIGAGEICLDCCLFDLREISSKIEDEFSDPVVKFCETVVDTQSSNALLKLETKSKNKLAMIAEPLEKGQHLMNNYQWDLLASRSIWAFGSEINGGGTKILVNDTLPTKVDKRYHQVDCSNCPFICHYLYRCHVITTLALPFRATSSPNAIVLHWLRLIPPNLAGFRSAQSSCQASDSLLMPNEAHILSTSKEEDQFYDNDADMDDLDDGATLGGSDLSDTSDEEGD</sequence>
<dbReference type="SUPFAM" id="SSF54980">
    <property type="entry name" value="EF-G C-terminal domain-like"/>
    <property type="match status" value="1"/>
</dbReference>
<evidence type="ECO:0000256" key="4">
    <source>
        <dbReference type="SAM" id="SignalP"/>
    </source>
</evidence>
<dbReference type="SUPFAM" id="SSF54211">
    <property type="entry name" value="Ribosomal protein S5 domain 2-like"/>
    <property type="match status" value="1"/>
</dbReference>
<name>A0A0L6UZ56_9BASI</name>
<keyword evidence="5" id="KW-0251">Elongation factor</keyword>
<protein>
    <submittedName>
        <fullName evidence="5">Elongation factor EF-2</fullName>
    </submittedName>
</protein>
<dbReference type="InterPro" id="IPR020568">
    <property type="entry name" value="Ribosomal_Su5_D2-typ_SF"/>
</dbReference>
<dbReference type="GO" id="GO:0005525">
    <property type="term" value="F:GTP binding"/>
    <property type="evidence" value="ECO:0007669"/>
    <property type="project" value="UniProtKB-KW"/>
</dbReference>
<gene>
    <name evidence="5" type="ORF">VP01_3142g1</name>
</gene>
<dbReference type="PANTHER" id="PTHR42908:SF6">
    <property type="entry name" value="116 KDA U5 SMALL NUCLEAR RIBONUCLEOPROTEIN COMPONENT"/>
    <property type="match status" value="1"/>
</dbReference>
<dbReference type="STRING" id="27349.A0A0L6UZ56"/>
<dbReference type="Gene3D" id="3.30.230.10">
    <property type="match status" value="1"/>
</dbReference>
<dbReference type="InterPro" id="IPR014721">
    <property type="entry name" value="Ribsml_uS5_D2-typ_fold_subgr"/>
</dbReference>
<keyword evidence="4" id="KW-0732">Signal</keyword>
<accession>A0A0L6UZ56</accession>
<dbReference type="Gene3D" id="3.30.70.870">
    <property type="entry name" value="Elongation Factor G (Translational Gtpase), domain 3"/>
    <property type="match status" value="1"/>
</dbReference>
<dbReference type="Proteomes" id="UP000037035">
    <property type="component" value="Unassembled WGS sequence"/>
</dbReference>
<evidence type="ECO:0000256" key="2">
    <source>
        <dbReference type="ARBA" id="ARBA00023134"/>
    </source>
</evidence>
<dbReference type="GO" id="GO:0046540">
    <property type="term" value="C:U4/U6 x U5 tri-snRNP complex"/>
    <property type="evidence" value="ECO:0007669"/>
    <property type="project" value="TreeGrafter"/>
</dbReference>
<feature type="compositionally biased region" description="Acidic residues" evidence="3">
    <location>
        <begin position="351"/>
        <end position="362"/>
    </location>
</feature>
<comment type="caution">
    <text evidence="5">The sequence shown here is derived from an EMBL/GenBank/DDBJ whole genome shotgun (WGS) entry which is preliminary data.</text>
</comment>
<dbReference type="AlphaFoldDB" id="A0A0L6UZ56"/>
<feature type="chain" id="PRO_5005568086" evidence="4">
    <location>
        <begin position="17"/>
        <end position="380"/>
    </location>
</feature>
<reference evidence="5 6" key="1">
    <citation type="submission" date="2015-08" db="EMBL/GenBank/DDBJ databases">
        <title>Next Generation Sequencing and Analysis of the Genome of Puccinia sorghi L Schw, the Causal Agent of Maize Common Rust.</title>
        <authorList>
            <person name="Rochi L."/>
            <person name="Burguener G."/>
            <person name="Darino M."/>
            <person name="Turjanski A."/>
            <person name="Kreff E."/>
            <person name="Dieguez M.J."/>
            <person name="Sacco F."/>
        </authorList>
    </citation>
    <scope>NUCLEOTIDE SEQUENCE [LARGE SCALE GENOMIC DNA]</scope>
    <source>
        <strain evidence="5 6">RO10H11247</strain>
    </source>
</reference>
<dbReference type="EMBL" id="LAVV01008105">
    <property type="protein sequence ID" value="KNZ53759.1"/>
    <property type="molecule type" value="Genomic_DNA"/>
</dbReference>
<keyword evidence="5" id="KW-0648">Protein biosynthesis</keyword>
<dbReference type="Gene3D" id="2.40.30.10">
    <property type="entry name" value="Translation factors"/>
    <property type="match status" value="1"/>
</dbReference>
<keyword evidence="1" id="KW-0547">Nucleotide-binding</keyword>
<dbReference type="PANTHER" id="PTHR42908">
    <property type="entry name" value="TRANSLATION ELONGATION FACTOR-RELATED"/>
    <property type="match status" value="1"/>
</dbReference>
<feature type="region of interest" description="Disordered" evidence="3">
    <location>
        <begin position="351"/>
        <end position="380"/>
    </location>
</feature>
<dbReference type="VEuPathDB" id="FungiDB:VP01_3142g1"/>
<evidence type="ECO:0000256" key="3">
    <source>
        <dbReference type="SAM" id="MobiDB-lite"/>
    </source>
</evidence>
<proteinExistence type="predicted"/>
<dbReference type="GO" id="GO:0003746">
    <property type="term" value="F:translation elongation factor activity"/>
    <property type="evidence" value="ECO:0007669"/>
    <property type="project" value="UniProtKB-KW"/>
</dbReference>
<evidence type="ECO:0000313" key="6">
    <source>
        <dbReference type="Proteomes" id="UP000037035"/>
    </source>
</evidence>
<keyword evidence="6" id="KW-1185">Reference proteome</keyword>
<evidence type="ECO:0000256" key="1">
    <source>
        <dbReference type="ARBA" id="ARBA00022741"/>
    </source>
</evidence>
<feature type="compositionally biased region" description="Low complexity" evidence="3">
    <location>
        <begin position="363"/>
        <end position="372"/>
    </location>
</feature>
<dbReference type="GO" id="GO:0030623">
    <property type="term" value="F:U5 snRNA binding"/>
    <property type="evidence" value="ECO:0007669"/>
    <property type="project" value="TreeGrafter"/>
</dbReference>
<feature type="non-terminal residue" evidence="5">
    <location>
        <position position="380"/>
    </location>
</feature>
<dbReference type="FunFam" id="3.30.70.870:FF:000002">
    <property type="entry name" value="Translation elongation factor 2"/>
    <property type="match status" value="1"/>
</dbReference>
<dbReference type="GO" id="GO:0071007">
    <property type="term" value="C:U2-type catalytic step 2 spliceosome"/>
    <property type="evidence" value="ECO:0007669"/>
    <property type="project" value="TreeGrafter"/>
</dbReference>